<sequence length="117" mass="13609">MNPDISHRGEKVVLKKLLYKAAIRRELIETNTAHRKLGKTSALIEFARENQLTVVVYDYNTAQELDWLYPSVEIYSDNQAALFAHKRFVVVDEFVDIEKLERYGMTIVTGFLHNNVH</sequence>
<organism evidence="1">
    <name type="scientific">Alicyclobacillus phage KKP_3916</name>
    <dbReference type="NCBI Taxonomy" id="3040651"/>
    <lineage>
        <taxon>Viruses</taxon>
        <taxon>Duplodnaviria</taxon>
        <taxon>Heunggongvirae</taxon>
        <taxon>Uroviricota</taxon>
        <taxon>Caudoviricetes</taxon>
    </lineage>
</organism>
<reference evidence="1" key="1">
    <citation type="submission" date="2023-04" db="EMBL/GenBank/DDBJ databases">
        <title>Characterization and genome study of newly isolated Alicyclobacillus-specific phaga.</title>
        <authorList>
            <person name="Shymialevich D."/>
            <person name="Wojcicki M."/>
            <person name="Srednicka P."/>
            <person name="Swider O."/>
        </authorList>
    </citation>
    <scope>NUCLEOTIDE SEQUENCE</scope>
</reference>
<proteinExistence type="predicted"/>
<protein>
    <submittedName>
        <fullName evidence="1">Uncharacterized protein</fullName>
    </submittedName>
</protein>
<accession>A0AAT9V7L7</accession>
<evidence type="ECO:0000313" key="1">
    <source>
        <dbReference type="EMBL" id="WJJ55309.1"/>
    </source>
</evidence>
<dbReference type="EMBL" id="OQ846916">
    <property type="protein sequence ID" value="WJJ55309.1"/>
    <property type="molecule type" value="Genomic_DNA"/>
</dbReference>
<name>A0AAT9V7L7_9CAUD</name>
<gene>
    <name evidence="1" type="ORF">QB910_000065</name>
</gene>